<accession>A0ABV5KUU6</accession>
<proteinExistence type="predicted"/>
<name>A0ABV5KUU6_9BACL</name>
<protein>
    <submittedName>
        <fullName evidence="1">Uncharacterized protein</fullName>
    </submittedName>
</protein>
<keyword evidence="2" id="KW-1185">Reference proteome</keyword>
<dbReference type="EMBL" id="JBHMDO010000032">
    <property type="protein sequence ID" value="MFB9327993.1"/>
    <property type="molecule type" value="Genomic_DNA"/>
</dbReference>
<evidence type="ECO:0000313" key="1">
    <source>
        <dbReference type="EMBL" id="MFB9327993.1"/>
    </source>
</evidence>
<dbReference type="RefSeq" id="WP_377496872.1">
    <property type="nucleotide sequence ID" value="NZ_JBHMDO010000032.1"/>
</dbReference>
<evidence type="ECO:0000313" key="2">
    <source>
        <dbReference type="Proteomes" id="UP001589747"/>
    </source>
</evidence>
<organism evidence="1 2">
    <name type="scientific">Paenibacillus aurantiacus</name>
    <dbReference type="NCBI Taxonomy" id="1936118"/>
    <lineage>
        <taxon>Bacteria</taxon>
        <taxon>Bacillati</taxon>
        <taxon>Bacillota</taxon>
        <taxon>Bacilli</taxon>
        <taxon>Bacillales</taxon>
        <taxon>Paenibacillaceae</taxon>
        <taxon>Paenibacillus</taxon>
    </lineage>
</organism>
<comment type="caution">
    <text evidence="1">The sequence shown here is derived from an EMBL/GenBank/DDBJ whole genome shotgun (WGS) entry which is preliminary data.</text>
</comment>
<dbReference type="Proteomes" id="UP001589747">
    <property type="component" value="Unassembled WGS sequence"/>
</dbReference>
<gene>
    <name evidence="1" type="ORF">ACFFSY_18870</name>
</gene>
<reference evidence="1 2" key="1">
    <citation type="submission" date="2024-09" db="EMBL/GenBank/DDBJ databases">
        <authorList>
            <person name="Sun Q."/>
            <person name="Mori K."/>
        </authorList>
    </citation>
    <scope>NUCLEOTIDE SEQUENCE [LARGE SCALE GENOMIC DNA]</scope>
    <source>
        <strain evidence="1 2">TISTR 2452</strain>
    </source>
</reference>
<sequence>MKDQILGYVENEVFTEIWPSQNKQKKLTTIKMVAGEDPLRQLVDLSSYNGSLIAVVGHNSEDFLYEAKIIEKAGSKVTKLVKLLVDTR</sequence>